<comment type="caution">
    <text evidence="2">The sequence shown here is derived from an EMBL/GenBank/DDBJ whole genome shotgun (WGS) entry which is preliminary data.</text>
</comment>
<protein>
    <submittedName>
        <fullName evidence="2">Expressed protein</fullName>
    </submittedName>
</protein>
<feature type="compositionally biased region" description="Polar residues" evidence="1">
    <location>
        <begin position="479"/>
        <end position="494"/>
    </location>
</feature>
<evidence type="ECO:0000313" key="2">
    <source>
        <dbReference type="EMBL" id="CAH7666088.1"/>
    </source>
</evidence>
<feature type="compositionally biased region" description="Polar residues" evidence="1">
    <location>
        <begin position="422"/>
        <end position="463"/>
    </location>
</feature>
<evidence type="ECO:0000256" key="1">
    <source>
        <dbReference type="SAM" id="MobiDB-lite"/>
    </source>
</evidence>
<name>A0AAV0AFX7_PHAPC</name>
<sequence length="574" mass="60732">MSPPPSQNPTGGIKLKIKLAQPPSSSTAPQNITRQQQQTTAKNNGGEGEEEDVEEDQLEAGQDDDDDSGSLSSPPPPPPPQAPPPKRSKAKEPSGTSRPAKKRRSQPSKPSALPTPPPPPPPPPQQHQKPPQPVSHTQLINEDIDSELSSYASEPAPQPPRLKKIKLAGPSLPQKPVPGSNAEHLSTVGSQISQQTTSLASNSLTPLPVSKKKKKKKPLPQPRAEVLKQQPPAQAPVPVSLPTLVTHAPPSQATSAQDPGPGSSIPPSVEPPLRASAPSRSKVKKVSKPVSQPVSQAKNEAPKPVAVPPVPLTFPPPRPRPIHDYSLGPPPPPPVASYRPLPIGAAPRPQGQFLPAQVLEKRTPKVRSWKKQRREVIGVSGIPFWIWTYVGDEHSDYLVAKQARMAQLVGTPLGGQQGNGYFPSTQASRPGSATSSHTKPSPARNSGSRSKFQATQVIESNPNLGGPALPASFRRPPLSNGSPLSFKSMESSEGTVPKANARAGSRGKQIRGTSLAISQIERDGVEQISDVEGIQNLTSTSIVRDQALNNNDSEVGQGGNPSGMIRLSELAIPK</sequence>
<keyword evidence="3" id="KW-1185">Reference proteome</keyword>
<feature type="compositionally biased region" description="Acidic residues" evidence="1">
    <location>
        <begin position="47"/>
        <end position="68"/>
    </location>
</feature>
<reference evidence="2" key="1">
    <citation type="submission" date="2022-06" db="EMBL/GenBank/DDBJ databases">
        <authorList>
            <consortium name="SYNGENTA / RWTH Aachen University"/>
        </authorList>
    </citation>
    <scope>NUCLEOTIDE SEQUENCE</scope>
</reference>
<feature type="compositionally biased region" description="Pro residues" evidence="1">
    <location>
        <begin position="113"/>
        <end position="133"/>
    </location>
</feature>
<proteinExistence type="predicted"/>
<organism evidence="2 3">
    <name type="scientific">Phakopsora pachyrhizi</name>
    <name type="common">Asian soybean rust disease fungus</name>
    <dbReference type="NCBI Taxonomy" id="170000"/>
    <lineage>
        <taxon>Eukaryota</taxon>
        <taxon>Fungi</taxon>
        <taxon>Dikarya</taxon>
        <taxon>Basidiomycota</taxon>
        <taxon>Pucciniomycotina</taxon>
        <taxon>Pucciniomycetes</taxon>
        <taxon>Pucciniales</taxon>
        <taxon>Phakopsoraceae</taxon>
        <taxon>Phakopsora</taxon>
    </lineage>
</organism>
<evidence type="ECO:0000313" key="3">
    <source>
        <dbReference type="Proteomes" id="UP001153365"/>
    </source>
</evidence>
<dbReference type="AlphaFoldDB" id="A0AAV0AFX7"/>
<feature type="region of interest" description="Disordered" evidence="1">
    <location>
        <begin position="1"/>
        <end position="359"/>
    </location>
</feature>
<feature type="compositionally biased region" description="Polar residues" evidence="1">
    <location>
        <begin position="22"/>
        <end position="43"/>
    </location>
</feature>
<feature type="compositionally biased region" description="Low complexity" evidence="1">
    <location>
        <begin position="229"/>
        <end position="238"/>
    </location>
</feature>
<accession>A0AAV0AFX7</accession>
<feature type="compositionally biased region" description="Low complexity" evidence="1">
    <location>
        <begin position="288"/>
        <end position="297"/>
    </location>
</feature>
<feature type="compositionally biased region" description="Pro residues" evidence="1">
    <location>
        <begin position="305"/>
        <end position="319"/>
    </location>
</feature>
<feature type="region of interest" description="Disordered" evidence="1">
    <location>
        <begin position="416"/>
        <end position="507"/>
    </location>
</feature>
<feature type="compositionally biased region" description="Polar residues" evidence="1">
    <location>
        <begin position="183"/>
        <end position="205"/>
    </location>
</feature>
<dbReference type="EMBL" id="CALTRL010000042">
    <property type="protein sequence ID" value="CAH7666088.1"/>
    <property type="molecule type" value="Genomic_DNA"/>
</dbReference>
<dbReference type="Proteomes" id="UP001153365">
    <property type="component" value="Unassembled WGS sequence"/>
</dbReference>
<feature type="region of interest" description="Disordered" evidence="1">
    <location>
        <begin position="549"/>
        <end position="574"/>
    </location>
</feature>
<feature type="compositionally biased region" description="Pro residues" evidence="1">
    <location>
        <begin position="73"/>
        <end position="85"/>
    </location>
</feature>
<gene>
    <name evidence="2" type="ORF">PPACK8108_LOCUS409</name>
</gene>